<dbReference type="RefSeq" id="WP_104428845.1">
    <property type="nucleotide sequence ID" value="NZ_PTIZ01000005.1"/>
</dbReference>
<protein>
    <submittedName>
        <fullName evidence="3">LysM domain-containing protein</fullName>
    </submittedName>
</protein>
<dbReference type="PANTHER" id="PTHR34700:SF4">
    <property type="entry name" value="PHAGE-LIKE ELEMENT PBSX PROTEIN XKDP"/>
    <property type="match status" value="1"/>
</dbReference>
<accession>A0A2S6HDR9</accession>
<dbReference type="EMBL" id="PTIZ01000005">
    <property type="protein sequence ID" value="PPK75602.1"/>
    <property type="molecule type" value="Genomic_DNA"/>
</dbReference>
<reference evidence="3 4" key="1">
    <citation type="submission" date="2018-02" db="EMBL/GenBank/DDBJ databases">
        <title>Subsurface microbial communities from deep shales in Ohio and West Virginia, USA.</title>
        <authorList>
            <person name="Wrighton K."/>
        </authorList>
    </citation>
    <scope>NUCLEOTIDE SEQUENCE [LARGE SCALE GENOMIC DNA]</scope>
    <source>
        <strain evidence="3 4">OWC-DMM</strain>
    </source>
</reference>
<dbReference type="SUPFAM" id="SSF54106">
    <property type="entry name" value="LysM domain"/>
    <property type="match status" value="1"/>
</dbReference>
<name>A0A2S6HDR9_9GAMM</name>
<sequence>MAFRTLTGLIVSLLLSLSAWADEIQINPSHPNQYTVVKGDTLWEISGKFLTHPWQWPKLWSLNTQIKNPHLIYPGDTLYFSMINGKPQLSLSRSDLPQVQTNPNTPCVLKEEDYKHGRKDFAVSEDGKVLPCIRETDLKQAIRLIPTETIASYLSSPKVVGENELGNAPYVVGFAGEHIIVGIGDRVYVRSIAESKNLSHTIYRPGSAYISPENGEILGYEAQYIADASLQQPGDPATLAITKADREIRTGDRIMPNTEEELALNYFPRPPEQSIKGSILSVLGGVSQIGQYSVVVIDKGTADGLLVGHELNIYKTGKIVRDDYSPIKNDAVNLPDEVAGTLMVFRPFERVSYALVMKATQALHVLDKVKTP</sequence>
<dbReference type="Gene3D" id="3.10.350.10">
    <property type="entry name" value="LysM domain"/>
    <property type="match status" value="1"/>
</dbReference>
<keyword evidence="1" id="KW-0732">Signal</keyword>
<feature type="signal peptide" evidence="1">
    <location>
        <begin position="1"/>
        <end position="21"/>
    </location>
</feature>
<comment type="caution">
    <text evidence="3">The sequence shown here is derived from an EMBL/GenBank/DDBJ whole genome shotgun (WGS) entry which is preliminary data.</text>
</comment>
<dbReference type="InterPro" id="IPR036779">
    <property type="entry name" value="LysM_dom_sf"/>
</dbReference>
<evidence type="ECO:0000256" key="1">
    <source>
        <dbReference type="SAM" id="SignalP"/>
    </source>
</evidence>
<feature type="chain" id="PRO_5015418601" evidence="1">
    <location>
        <begin position="22"/>
        <end position="372"/>
    </location>
</feature>
<proteinExistence type="predicted"/>
<dbReference type="Pfam" id="PF01476">
    <property type="entry name" value="LysM"/>
    <property type="match status" value="1"/>
</dbReference>
<gene>
    <name evidence="3" type="ORF">B0F87_10568</name>
</gene>
<feature type="domain" description="LysM" evidence="2">
    <location>
        <begin position="32"/>
        <end position="80"/>
    </location>
</feature>
<organism evidence="3 4">
    <name type="scientific">Methylobacter tundripaludum</name>
    <dbReference type="NCBI Taxonomy" id="173365"/>
    <lineage>
        <taxon>Bacteria</taxon>
        <taxon>Pseudomonadati</taxon>
        <taxon>Pseudomonadota</taxon>
        <taxon>Gammaproteobacteria</taxon>
        <taxon>Methylococcales</taxon>
        <taxon>Methylococcaceae</taxon>
        <taxon>Methylobacter</taxon>
    </lineage>
</organism>
<dbReference type="Proteomes" id="UP000240010">
    <property type="component" value="Unassembled WGS sequence"/>
</dbReference>
<dbReference type="PANTHER" id="PTHR34700">
    <property type="entry name" value="POTASSIUM BINDING PROTEIN KBP"/>
    <property type="match status" value="1"/>
</dbReference>
<dbReference type="InterPro" id="IPR052196">
    <property type="entry name" value="Bact_Kbp"/>
</dbReference>
<dbReference type="CDD" id="cd00118">
    <property type="entry name" value="LysM"/>
    <property type="match status" value="1"/>
</dbReference>
<dbReference type="AlphaFoldDB" id="A0A2S6HDR9"/>
<evidence type="ECO:0000313" key="4">
    <source>
        <dbReference type="Proteomes" id="UP000240010"/>
    </source>
</evidence>
<evidence type="ECO:0000313" key="3">
    <source>
        <dbReference type="EMBL" id="PPK75602.1"/>
    </source>
</evidence>
<dbReference type="InterPro" id="IPR018392">
    <property type="entry name" value="LysM"/>
</dbReference>
<evidence type="ECO:0000259" key="2">
    <source>
        <dbReference type="PROSITE" id="PS51782"/>
    </source>
</evidence>
<dbReference type="PROSITE" id="PS51782">
    <property type="entry name" value="LYSM"/>
    <property type="match status" value="1"/>
</dbReference>
<dbReference type="SMART" id="SM00257">
    <property type="entry name" value="LysM"/>
    <property type="match status" value="1"/>
</dbReference>